<dbReference type="InterPro" id="IPR050858">
    <property type="entry name" value="Mal-CoA-ACP_Trans/PKS_FabD"/>
</dbReference>
<evidence type="ECO:0000256" key="1">
    <source>
        <dbReference type="ARBA" id="ARBA00013258"/>
    </source>
</evidence>
<comment type="caution">
    <text evidence="5">The sequence shown here is derived from an EMBL/GenBank/DDBJ whole genome shotgun (WGS) entry which is preliminary data.</text>
</comment>
<dbReference type="PANTHER" id="PTHR42681">
    <property type="entry name" value="MALONYL-COA-ACYL CARRIER PROTEIN TRANSACYLASE, MITOCHONDRIAL"/>
    <property type="match status" value="1"/>
</dbReference>
<dbReference type="Gene3D" id="3.40.366.10">
    <property type="entry name" value="Malonyl-Coenzyme A Acyl Carrier Protein, domain 2"/>
    <property type="match status" value="1"/>
</dbReference>
<evidence type="ECO:0000256" key="2">
    <source>
        <dbReference type="ARBA" id="ARBA00022679"/>
    </source>
</evidence>
<dbReference type="SUPFAM" id="SSF52151">
    <property type="entry name" value="FabD/lysophospholipase-like"/>
    <property type="match status" value="1"/>
</dbReference>
<comment type="catalytic activity">
    <reaction evidence="4">
        <text>holo-[ACP] + malonyl-CoA = malonyl-[ACP] + CoA</text>
        <dbReference type="Rhea" id="RHEA:41792"/>
        <dbReference type="Rhea" id="RHEA-COMP:9623"/>
        <dbReference type="Rhea" id="RHEA-COMP:9685"/>
        <dbReference type="ChEBI" id="CHEBI:57287"/>
        <dbReference type="ChEBI" id="CHEBI:57384"/>
        <dbReference type="ChEBI" id="CHEBI:64479"/>
        <dbReference type="ChEBI" id="CHEBI:78449"/>
        <dbReference type="EC" id="2.3.1.39"/>
    </reaction>
</comment>
<name>A0A928A5R4_9STRE</name>
<dbReference type="PANTHER" id="PTHR42681:SF1">
    <property type="entry name" value="MALONYL-COA-ACYL CARRIER PROTEIN TRANSACYLASE, MITOCHONDRIAL"/>
    <property type="match status" value="1"/>
</dbReference>
<evidence type="ECO:0000256" key="3">
    <source>
        <dbReference type="ARBA" id="ARBA00023315"/>
    </source>
</evidence>
<keyword evidence="3" id="KW-0012">Acyltransferase</keyword>
<sequence length="281" mass="32674">MMSTIVYSGQGNVQLKHLHQMIKTKKGQELLLQLEACDQTAYQLFQDILAKKVELQDLYAAMLTTFLYNAWMSPEEPIEVGTRFSAHSAGIFNVLLASRSASFQDILTFIKKRAQLVKSFSCQEELHLVMTEDMELFDQKVLKNFPDKFQLAILTDMRSGVLAMRQEDLSILQDAAKEAGLLLKVKPLGVKAPYHTSFLSDSQESYRQMVQELHIQQNQAYEYIFHCDDLEEEILYQWHHLFNWQKIKEAILDKDTDVLDLSPNKFISKQLMKMRGRRDRE</sequence>
<evidence type="ECO:0000313" key="5">
    <source>
        <dbReference type="EMBL" id="MBE6164793.1"/>
    </source>
</evidence>
<dbReference type="InterPro" id="IPR001227">
    <property type="entry name" value="Ac_transferase_dom_sf"/>
</dbReference>
<dbReference type="InterPro" id="IPR016035">
    <property type="entry name" value="Acyl_Trfase/lysoPLipase"/>
</dbReference>
<organism evidence="5 6">
    <name type="scientific">Streptococcus gallolyticus</name>
    <dbReference type="NCBI Taxonomy" id="315405"/>
    <lineage>
        <taxon>Bacteria</taxon>
        <taxon>Bacillati</taxon>
        <taxon>Bacillota</taxon>
        <taxon>Bacilli</taxon>
        <taxon>Lactobacillales</taxon>
        <taxon>Streptococcaceae</taxon>
        <taxon>Streptococcus</taxon>
    </lineage>
</organism>
<dbReference type="Gene3D" id="3.30.70.250">
    <property type="entry name" value="Malonyl-CoA ACP transacylase, ACP-binding"/>
    <property type="match status" value="1"/>
</dbReference>
<proteinExistence type="predicted"/>
<keyword evidence="2" id="KW-0808">Transferase</keyword>
<accession>A0A928A5R4</accession>
<dbReference type="GO" id="GO:0004314">
    <property type="term" value="F:[acyl-carrier-protein] S-malonyltransferase activity"/>
    <property type="evidence" value="ECO:0007669"/>
    <property type="project" value="UniProtKB-EC"/>
</dbReference>
<protein>
    <recommendedName>
        <fullName evidence="1">[acyl-carrier-protein] S-malonyltransferase</fullName>
        <ecNumber evidence="1">2.3.1.39</ecNumber>
    </recommendedName>
</protein>
<dbReference type="EMBL" id="SVAF01000012">
    <property type="protein sequence ID" value="MBE6164793.1"/>
    <property type="molecule type" value="Genomic_DNA"/>
</dbReference>
<evidence type="ECO:0000256" key="4">
    <source>
        <dbReference type="ARBA" id="ARBA00048462"/>
    </source>
</evidence>
<dbReference type="Proteomes" id="UP000700800">
    <property type="component" value="Unassembled WGS sequence"/>
</dbReference>
<dbReference type="AlphaFoldDB" id="A0A928A5R4"/>
<evidence type="ECO:0000313" key="6">
    <source>
        <dbReference type="Proteomes" id="UP000700800"/>
    </source>
</evidence>
<reference evidence="5" key="1">
    <citation type="submission" date="2019-04" db="EMBL/GenBank/DDBJ databases">
        <title>Evolution of Biomass-Degrading Anaerobic Consortia Revealed by Metagenomics.</title>
        <authorList>
            <person name="Peng X."/>
        </authorList>
    </citation>
    <scope>NUCLEOTIDE SEQUENCE</scope>
    <source>
        <strain evidence="5">SIG195</strain>
    </source>
</reference>
<dbReference type="EC" id="2.3.1.39" evidence="1"/>
<gene>
    <name evidence="5" type="ORF">E7156_05710</name>
</gene>
<dbReference type="GO" id="GO:0006633">
    <property type="term" value="P:fatty acid biosynthetic process"/>
    <property type="evidence" value="ECO:0007669"/>
    <property type="project" value="TreeGrafter"/>
</dbReference>